<protein>
    <submittedName>
        <fullName evidence="3">AmmeMemoRadiSam system protein B</fullName>
    </submittedName>
</protein>
<dbReference type="Pfam" id="PF01871">
    <property type="entry name" value="AMMECR1"/>
    <property type="match status" value="1"/>
</dbReference>
<dbReference type="Gene3D" id="3.30.700.20">
    <property type="entry name" value="Hypothetical protein ph0010, domain 1"/>
    <property type="match status" value="1"/>
</dbReference>
<dbReference type="Pfam" id="PF01875">
    <property type="entry name" value="Memo"/>
    <property type="match status" value="1"/>
</dbReference>
<dbReference type="NCBIfam" id="TIGR00296">
    <property type="entry name" value="TIGR00296 family protein"/>
    <property type="match status" value="1"/>
</dbReference>
<keyword evidence="4" id="KW-1185">Reference proteome</keyword>
<dbReference type="InterPro" id="IPR023473">
    <property type="entry name" value="AMMECR1"/>
</dbReference>
<organism evidence="3 4">
    <name type="scientific">Thalassovita mangrovi</name>
    <dbReference type="NCBI Taxonomy" id="2692236"/>
    <lineage>
        <taxon>Bacteria</taxon>
        <taxon>Pseudomonadati</taxon>
        <taxon>Pseudomonadota</taxon>
        <taxon>Alphaproteobacteria</taxon>
        <taxon>Rhodobacterales</taxon>
        <taxon>Roseobacteraceae</taxon>
        <taxon>Thalassovita</taxon>
    </lineage>
</organism>
<dbReference type="PANTHER" id="PTHR11060:SF0">
    <property type="entry name" value="PROTEIN MEMO1"/>
    <property type="match status" value="1"/>
</dbReference>
<dbReference type="InterPro" id="IPR002733">
    <property type="entry name" value="AMMECR1_domain"/>
</dbReference>
<dbReference type="Proteomes" id="UP000479043">
    <property type="component" value="Unassembled WGS sequence"/>
</dbReference>
<dbReference type="InterPro" id="IPR027485">
    <property type="entry name" value="AMMECR1_N"/>
</dbReference>
<dbReference type="InterPro" id="IPR027623">
    <property type="entry name" value="AmmeMemoSam_A"/>
</dbReference>
<comment type="similarity">
    <text evidence="1">Belongs to the MEMO1 family.</text>
</comment>
<sequence>MSERSCRFAGMFFPAESGALSAAVAEHLKSAETAAPAGAAEARAIVSAHAGYPYSGRFAGASFGAVGWVPARVVVLSPSHRHLFRGIAFPSQAVFATPIGALRIDRDACAALDAAGLAHEEDAAHDNEHGIETQLPFIRTLWPEARIVPLVCGDVPAEQVAAAIDVLDGPETLFVLSSDLSHFLPQLEASEKDAETAELLETGNWQDLTPYHACGAKGIQGWLLSRAGQGAKALRLDLGDSADTSGDRSRVVGYGAWGFYPIDAAMLNGDAQADLLGLAYDAIAGRLAGCPAAAADPGRAAIPLQTRAASFVTLTQNGQLRGCIGSVAARRALARDVAENAIGAAFRDPRFMPVTAGELPELRIKVAVLSKAQDMQVYSEEDALTRIEPGLDGLILSSAGRRGLFLPAVWESLPDPRDFLTSLKQKAGLPRQHWAEDLTLQRFRVESFGDGDLAA</sequence>
<dbReference type="NCBIfam" id="TIGR04336">
    <property type="entry name" value="AmmeMemoSam_B"/>
    <property type="match status" value="1"/>
</dbReference>
<proteinExistence type="inferred from homology"/>
<dbReference type="InterPro" id="IPR002737">
    <property type="entry name" value="MEMO1_fam"/>
</dbReference>
<dbReference type="NCBIfam" id="TIGR04335">
    <property type="entry name" value="AmmeMemoSam_A"/>
    <property type="match status" value="1"/>
</dbReference>
<evidence type="ECO:0000259" key="2">
    <source>
        <dbReference type="PROSITE" id="PS51112"/>
    </source>
</evidence>
<gene>
    <name evidence="3" type="primary">amrB</name>
    <name evidence="3" type="ORF">GR167_16545</name>
</gene>
<dbReference type="RefSeq" id="WP_160974838.1">
    <property type="nucleotide sequence ID" value="NZ_WWEN01000008.1"/>
</dbReference>
<evidence type="ECO:0000256" key="1">
    <source>
        <dbReference type="ARBA" id="ARBA00006315"/>
    </source>
</evidence>
<accession>A0A6L8LLM8</accession>
<dbReference type="Gene3D" id="3.40.830.10">
    <property type="entry name" value="LigB-like"/>
    <property type="match status" value="1"/>
</dbReference>
<dbReference type="AlphaFoldDB" id="A0A6L8LLM8"/>
<dbReference type="Gene3D" id="3.30.1490.150">
    <property type="entry name" value="Hypothetical protein ph0010, domain 2"/>
    <property type="match status" value="1"/>
</dbReference>
<dbReference type="PANTHER" id="PTHR11060">
    <property type="entry name" value="PROTEIN MEMO1"/>
    <property type="match status" value="1"/>
</dbReference>
<feature type="domain" description="AMMECR1" evidence="2">
    <location>
        <begin position="264"/>
        <end position="455"/>
    </location>
</feature>
<dbReference type="EMBL" id="WWEN01000008">
    <property type="protein sequence ID" value="MYM56928.1"/>
    <property type="molecule type" value="Genomic_DNA"/>
</dbReference>
<dbReference type="SUPFAM" id="SSF143447">
    <property type="entry name" value="AMMECR1-like"/>
    <property type="match status" value="1"/>
</dbReference>
<evidence type="ECO:0000313" key="3">
    <source>
        <dbReference type="EMBL" id="MYM56928.1"/>
    </source>
</evidence>
<comment type="caution">
    <text evidence="3">The sequence shown here is derived from an EMBL/GenBank/DDBJ whole genome shotgun (WGS) entry which is preliminary data.</text>
</comment>
<reference evidence="3 4" key="1">
    <citation type="submission" date="2020-01" db="EMBL/GenBank/DDBJ databases">
        <authorList>
            <person name="Chen S."/>
        </authorList>
    </citation>
    <scope>NUCLEOTIDE SEQUENCE [LARGE SCALE GENOMIC DNA]</scope>
    <source>
        <strain evidence="3 4">GS-10</strain>
    </source>
</reference>
<dbReference type="PROSITE" id="PS51112">
    <property type="entry name" value="AMMECR1"/>
    <property type="match status" value="1"/>
</dbReference>
<dbReference type="InterPro" id="IPR036071">
    <property type="entry name" value="AMMECR1_dom_sf"/>
</dbReference>
<name>A0A6L8LLM8_9RHOB</name>
<evidence type="ECO:0000313" key="4">
    <source>
        <dbReference type="Proteomes" id="UP000479043"/>
    </source>
</evidence>
<dbReference type="CDD" id="cd07361">
    <property type="entry name" value="MEMO_like"/>
    <property type="match status" value="1"/>
</dbReference>